<comment type="subcellular location">
    <subcellularLocation>
        <location evidence="1">Nucleus</location>
        <location evidence="1">Nuclear pore complex</location>
    </subcellularLocation>
</comment>
<keyword evidence="2" id="KW-0813">Transport</keyword>
<keyword evidence="6" id="KW-0906">Nuclear pore complex</keyword>
<feature type="region of interest" description="Disordered" evidence="8">
    <location>
        <begin position="1"/>
        <end position="125"/>
    </location>
</feature>
<dbReference type="GO" id="GO:0051028">
    <property type="term" value="P:mRNA transport"/>
    <property type="evidence" value="ECO:0007669"/>
    <property type="project" value="UniProtKB-KW"/>
</dbReference>
<dbReference type="STRING" id="1555241.A0A4P9XCP8"/>
<reference evidence="10" key="1">
    <citation type="journal article" date="2018" name="Nat. Microbiol.">
        <title>Leveraging single-cell genomics to expand the fungal tree of life.</title>
        <authorList>
            <person name="Ahrendt S.R."/>
            <person name="Quandt C.A."/>
            <person name="Ciobanu D."/>
            <person name="Clum A."/>
            <person name="Salamov A."/>
            <person name="Andreopoulos B."/>
            <person name="Cheng J.F."/>
            <person name="Woyke T."/>
            <person name="Pelin A."/>
            <person name="Henrissat B."/>
            <person name="Reynolds N.K."/>
            <person name="Benny G.L."/>
            <person name="Smith M.E."/>
            <person name="James T.Y."/>
            <person name="Grigoriev I.V."/>
        </authorList>
    </citation>
    <scope>NUCLEOTIDE SEQUENCE [LARGE SCALE GENOMIC DNA]</scope>
    <source>
        <strain evidence="10">ATCC 52028</strain>
    </source>
</reference>
<dbReference type="OrthoDB" id="2538017at2759"/>
<evidence type="ECO:0000256" key="7">
    <source>
        <dbReference type="ARBA" id="ARBA00023242"/>
    </source>
</evidence>
<dbReference type="GO" id="GO:0017056">
    <property type="term" value="F:structural constituent of nuclear pore"/>
    <property type="evidence" value="ECO:0007669"/>
    <property type="project" value="InterPro"/>
</dbReference>
<evidence type="ECO:0000256" key="2">
    <source>
        <dbReference type="ARBA" id="ARBA00022448"/>
    </source>
</evidence>
<feature type="compositionally biased region" description="Gly residues" evidence="8">
    <location>
        <begin position="29"/>
        <end position="38"/>
    </location>
</feature>
<dbReference type="Gene3D" id="6.10.140.1350">
    <property type="match status" value="1"/>
</dbReference>
<dbReference type="GO" id="GO:0005643">
    <property type="term" value="C:nuclear pore"/>
    <property type="evidence" value="ECO:0007669"/>
    <property type="project" value="UniProtKB-SubCell"/>
</dbReference>
<keyword evidence="10" id="KW-1185">Reference proteome</keyword>
<keyword evidence="5" id="KW-0811">Translocation</keyword>
<keyword evidence="4" id="KW-0653">Protein transport</keyword>
<evidence type="ECO:0000256" key="6">
    <source>
        <dbReference type="ARBA" id="ARBA00023132"/>
    </source>
</evidence>
<organism evidence="9 10">
    <name type="scientific">Caulochytrium protostelioides</name>
    <dbReference type="NCBI Taxonomy" id="1555241"/>
    <lineage>
        <taxon>Eukaryota</taxon>
        <taxon>Fungi</taxon>
        <taxon>Fungi incertae sedis</taxon>
        <taxon>Chytridiomycota</taxon>
        <taxon>Chytridiomycota incertae sedis</taxon>
        <taxon>Chytridiomycetes</taxon>
        <taxon>Caulochytriales</taxon>
        <taxon>Caulochytriaceae</taxon>
        <taxon>Caulochytrium</taxon>
    </lineage>
</organism>
<feature type="compositionally biased region" description="Low complexity" evidence="8">
    <location>
        <begin position="1"/>
        <end position="28"/>
    </location>
</feature>
<dbReference type="Pfam" id="PF13634">
    <property type="entry name" value="Nucleoporin_FG"/>
    <property type="match status" value="2"/>
</dbReference>
<proteinExistence type="predicted"/>
<evidence type="ECO:0000313" key="10">
    <source>
        <dbReference type="Proteomes" id="UP000274922"/>
    </source>
</evidence>
<evidence type="ECO:0008006" key="11">
    <source>
        <dbReference type="Google" id="ProtNLM"/>
    </source>
</evidence>
<evidence type="ECO:0000256" key="3">
    <source>
        <dbReference type="ARBA" id="ARBA00022816"/>
    </source>
</evidence>
<dbReference type="PANTHER" id="PTHR13437">
    <property type="entry name" value="NUCLEOPORIN P58/P45 NUCLEOPORIN-LIKE PROTEIN 1"/>
    <property type="match status" value="1"/>
</dbReference>
<dbReference type="PANTHER" id="PTHR13437:SF2">
    <property type="entry name" value="NUCLEOPORIN P58_P45"/>
    <property type="match status" value="1"/>
</dbReference>
<keyword evidence="3" id="KW-0509">mRNA transport</keyword>
<evidence type="ECO:0000313" key="9">
    <source>
        <dbReference type="EMBL" id="RKP03202.1"/>
    </source>
</evidence>
<feature type="region of interest" description="Disordered" evidence="8">
    <location>
        <begin position="592"/>
        <end position="637"/>
    </location>
</feature>
<dbReference type="AlphaFoldDB" id="A0A4P9XCP8"/>
<dbReference type="Proteomes" id="UP000274922">
    <property type="component" value="Unassembled WGS sequence"/>
</dbReference>
<feature type="compositionally biased region" description="Low complexity" evidence="8">
    <location>
        <begin position="514"/>
        <end position="551"/>
    </location>
</feature>
<accession>A0A4P9XCP8</accession>
<dbReference type="EMBL" id="ML014127">
    <property type="protein sequence ID" value="RKP03202.1"/>
    <property type="molecule type" value="Genomic_DNA"/>
</dbReference>
<dbReference type="InterPro" id="IPR024882">
    <property type="entry name" value="NUP58/p45/49"/>
</dbReference>
<dbReference type="InterPro" id="IPR025574">
    <property type="entry name" value="Nucleoporin_FG_rpt"/>
</dbReference>
<protein>
    <recommendedName>
        <fullName evidence="11">Nucleoporin Nup54 alpha-helical domain-containing protein</fullName>
    </recommendedName>
</protein>
<name>A0A4P9XCP8_9FUNG</name>
<feature type="region of interest" description="Disordered" evidence="8">
    <location>
        <begin position="514"/>
        <end position="552"/>
    </location>
</feature>
<gene>
    <name evidence="9" type="ORF">CXG81DRAFT_24203</name>
</gene>
<feature type="compositionally biased region" description="Low complexity" evidence="8">
    <location>
        <begin position="73"/>
        <end position="82"/>
    </location>
</feature>
<dbReference type="GO" id="GO:0008139">
    <property type="term" value="F:nuclear localization sequence binding"/>
    <property type="evidence" value="ECO:0007669"/>
    <property type="project" value="InterPro"/>
</dbReference>
<dbReference type="GO" id="GO:0015031">
    <property type="term" value="P:protein transport"/>
    <property type="evidence" value="ECO:0007669"/>
    <property type="project" value="UniProtKB-KW"/>
</dbReference>
<evidence type="ECO:0000256" key="1">
    <source>
        <dbReference type="ARBA" id="ARBA00004567"/>
    </source>
</evidence>
<evidence type="ECO:0000256" key="4">
    <source>
        <dbReference type="ARBA" id="ARBA00022927"/>
    </source>
</evidence>
<evidence type="ECO:0000256" key="8">
    <source>
        <dbReference type="SAM" id="MobiDB-lite"/>
    </source>
</evidence>
<evidence type="ECO:0000256" key="5">
    <source>
        <dbReference type="ARBA" id="ARBA00023010"/>
    </source>
</evidence>
<sequence>MSFSFGAAPAASQPGAGFSFGAQPAASQPGGGGGGGLFGRASSATAASQPGAGGSLFGAAPPTSQPSGGGLFGAAPPAASQPSGGGLFGTAPPTSSQPTAGLFGAPASSQPGSGGGGGLFGAPASSAPGTGGGLFGAAPAASQPSGGGLFGAAPKPTPIGGFFGAAPVTTVPAAGGGLFGAAPAPKLGGALGGAAAQASAPPAAPPLLQLTAQDAQSLQGTTRFGDLPEALQKQLEGVQATIEKQKSVSELIASNLSTADIDAVHEETQMLEAQLSSLSNMLQKSQSIVNKLQDQLRQEGRYTGPAQRFIDRLRLSTLPRAELDASGLYGQDARPNHLSTGFDGRHALFLLGDDGGSLAYFQDLVTNMEERLMQGRQTLREIDEYLYNATVAAQGGTPARPMDGLPADGLMADDVAGAGGPNGAHGGMAMSSAVIQETLRSQNTTFTAIASKLAYLHERIHRHRSLYLEHRGRVLGTPPAAAAIFADPPRDRQTKSGGAGADIFALATRGLKPASNPAPAAGAPTAAGAASYPGAPTPGLGRGAPPAAGGAKPFGGGGLFGAAPTSQPARPAGLTLGGFGASATSAAPASGGLFGAPTTSQPGGGGLFGAPPATSQPGGGLFGAPPTTSQPGGSLFGAPATSQPGGNLFGAPPATSQPGGSLFGTPVSSAPAARGLFGTPAPAQPAAGGGLFGAQPPATSAGFGFTRSF</sequence>
<keyword evidence="7" id="KW-0539">Nucleus</keyword>